<dbReference type="EMBL" id="GBXM01097193">
    <property type="protein sequence ID" value="JAH11384.1"/>
    <property type="molecule type" value="Transcribed_RNA"/>
</dbReference>
<reference evidence="1" key="2">
    <citation type="journal article" date="2015" name="Fish Shellfish Immunol.">
        <title>Early steps in the European eel (Anguilla anguilla)-Vibrio vulnificus interaction in the gills: Role of the RtxA13 toxin.</title>
        <authorList>
            <person name="Callol A."/>
            <person name="Pajuelo D."/>
            <person name="Ebbesson L."/>
            <person name="Teles M."/>
            <person name="MacKenzie S."/>
            <person name="Amaro C."/>
        </authorList>
    </citation>
    <scope>NUCLEOTIDE SEQUENCE</scope>
</reference>
<name>A0A0E9Q3S4_ANGAN</name>
<accession>A0A0E9Q3S4</accession>
<sequence>MPPVDVTGMHGRIKLQLLPGSLALLIES</sequence>
<protein>
    <submittedName>
        <fullName evidence="1">Uncharacterized protein</fullName>
    </submittedName>
</protein>
<evidence type="ECO:0000313" key="1">
    <source>
        <dbReference type="EMBL" id="JAH11384.1"/>
    </source>
</evidence>
<dbReference type="AlphaFoldDB" id="A0A0E9Q3S4"/>
<reference evidence="1" key="1">
    <citation type="submission" date="2014-11" db="EMBL/GenBank/DDBJ databases">
        <authorList>
            <person name="Amaro Gonzalez C."/>
        </authorList>
    </citation>
    <scope>NUCLEOTIDE SEQUENCE</scope>
</reference>
<organism evidence="1">
    <name type="scientific">Anguilla anguilla</name>
    <name type="common">European freshwater eel</name>
    <name type="synonym">Muraena anguilla</name>
    <dbReference type="NCBI Taxonomy" id="7936"/>
    <lineage>
        <taxon>Eukaryota</taxon>
        <taxon>Metazoa</taxon>
        <taxon>Chordata</taxon>
        <taxon>Craniata</taxon>
        <taxon>Vertebrata</taxon>
        <taxon>Euteleostomi</taxon>
        <taxon>Actinopterygii</taxon>
        <taxon>Neopterygii</taxon>
        <taxon>Teleostei</taxon>
        <taxon>Anguilliformes</taxon>
        <taxon>Anguillidae</taxon>
        <taxon>Anguilla</taxon>
    </lineage>
</organism>
<proteinExistence type="predicted"/>